<reference evidence="9" key="1">
    <citation type="submission" date="2025-08" db="UniProtKB">
        <authorList>
            <consortium name="RefSeq"/>
        </authorList>
    </citation>
    <scope>IDENTIFICATION</scope>
    <source>
        <tissue evidence="9">Tentacle</tissue>
    </source>
</reference>
<feature type="domain" description="Fibronectin type-III" evidence="7">
    <location>
        <begin position="843"/>
        <end position="932"/>
    </location>
</feature>
<evidence type="ECO:0000313" key="9">
    <source>
        <dbReference type="RefSeq" id="XP_031554819.1"/>
    </source>
</evidence>
<dbReference type="SUPFAM" id="SSF49785">
    <property type="entry name" value="Galactose-binding domain-like"/>
    <property type="match status" value="4"/>
</dbReference>
<dbReference type="SUPFAM" id="SSF49265">
    <property type="entry name" value="Fibronectin type III"/>
    <property type="match status" value="4"/>
</dbReference>
<dbReference type="Gene3D" id="2.60.40.10">
    <property type="entry name" value="Immunoglobulins"/>
    <property type="match status" value="6"/>
</dbReference>
<gene>
    <name evidence="9" type="primary">LOC116291753</name>
</gene>
<keyword evidence="1" id="KW-0677">Repeat</keyword>
<dbReference type="OrthoDB" id="5980001at2759"/>
<dbReference type="PROSITE" id="PS50022">
    <property type="entry name" value="FA58C_3"/>
    <property type="match status" value="4"/>
</dbReference>
<dbReference type="InterPro" id="IPR008979">
    <property type="entry name" value="Galactose-bd-like_sf"/>
</dbReference>
<feature type="domain" description="F5/8 type C" evidence="5">
    <location>
        <begin position="477"/>
        <end position="623"/>
    </location>
</feature>
<feature type="domain" description="Fibronectin type-III" evidence="7">
    <location>
        <begin position="1130"/>
        <end position="1234"/>
    </location>
</feature>
<dbReference type="CDD" id="cd00063">
    <property type="entry name" value="FN3"/>
    <property type="match status" value="6"/>
</dbReference>
<dbReference type="RefSeq" id="XP_031554819.1">
    <property type="nucleotide sequence ID" value="XM_031698959.1"/>
</dbReference>
<evidence type="ECO:0000259" key="6">
    <source>
        <dbReference type="PROSITE" id="PS50835"/>
    </source>
</evidence>
<dbReference type="InterPro" id="IPR000421">
    <property type="entry name" value="FA58C"/>
</dbReference>
<evidence type="ECO:0000313" key="8">
    <source>
        <dbReference type="Proteomes" id="UP000515163"/>
    </source>
</evidence>
<dbReference type="PROSITE" id="PS01285">
    <property type="entry name" value="FA58C_1"/>
    <property type="match status" value="3"/>
</dbReference>
<keyword evidence="4" id="KW-0732">Signal</keyword>
<dbReference type="InterPro" id="IPR036116">
    <property type="entry name" value="FN3_sf"/>
</dbReference>
<dbReference type="PROSITE" id="PS50853">
    <property type="entry name" value="FN3"/>
    <property type="match status" value="5"/>
</dbReference>
<dbReference type="GeneID" id="116291753"/>
<keyword evidence="3" id="KW-0812">Transmembrane</keyword>
<evidence type="ECO:0000259" key="5">
    <source>
        <dbReference type="PROSITE" id="PS50022"/>
    </source>
</evidence>
<evidence type="ECO:0000256" key="3">
    <source>
        <dbReference type="SAM" id="Phobius"/>
    </source>
</evidence>
<dbReference type="Pfam" id="PF00754">
    <property type="entry name" value="F5_F8_type_C"/>
    <property type="match status" value="4"/>
</dbReference>
<evidence type="ECO:0000256" key="4">
    <source>
        <dbReference type="SAM" id="SignalP"/>
    </source>
</evidence>
<dbReference type="Pfam" id="PF00041">
    <property type="entry name" value="fn3"/>
    <property type="match status" value="5"/>
</dbReference>
<feature type="chain" id="PRO_5028220378" evidence="4">
    <location>
        <begin position="19"/>
        <end position="1652"/>
    </location>
</feature>
<feature type="domain" description="F5/8 type C" evidence="5">
    <location>
        <begin position="172"/>
        <end position="320"/>
    </location>
</feature>
<evidence type="ECO:0000259" key="7">
    <source>
        <dbReference type="PROSITE" id="PS50853"/>
    </source>
</evidence>
<accession>A0A6P8HEG5</accession>
<feature type="transmembrane region" description="Helical" evidence="3">
    <location>
        <begin position="1486"/>
        <end position="1508"/>
    </location>
</feature>
<feature type="region of interest" description="Disordered" evidence="2">
    <location>
        <begin position="1614"/>
        <end position="1652"/>
    </location>
</feature>
<dbReference type="InterPro" id="IPR007110">
    <property type="entry name" value="Ig-like_dom"/>
</dbReference>
<keyword evidence="3" id="KW-0472">Membrane</keyword>
<dbReference type="CDD" id="cd00057">
    <property type="entry name" value="FA58C"/>
    <property type="match status" value="4"/>
</dbReference>
<dbReference type="SMART" id="SM00231">
    <property type="entry name" value="FA58C"/>
    <property type="match status" value="4"/>
</dbReference>
<dbReference type="FunFam" id="2.60.120.260:FF:000016">
    <property type="entry name" value="Contactin-associated protein-like 4 isoform 1"/>
    <property type="match status" value="2"/>
</dbReference>
<dbReference type="FunFam" id="2.60.40.10:FF:000028">
    <property type="entry name" value="Neuronal cell adhesion molecule"/>
    <property type="match status" value="1"/>
</dbReference>
<dbReference type="PROSITE" id="PS50835">
    <property type="entry name" value="IG_LIKE"/>
    <property type="match status" value="1"/>
</dbReference>
<dbReference type="PROSITE" id="PS01286">
    <property type="entry name" value="FA58C_2"/>
    <property type="match status" value="1"/>
</dbReference>
<keyword evidence="8" id="KW-1185">Reference proteome</keyword>
<dbReference type="SMART" id="SM00060">
    <property type="entry name" value="FN3"/>
    <property type="match status" value="6"/>
</dbReference>
<organism evidence="8 9">
    <name type="scientific">Actinia tenebrosa</name>
    <name type="common">Australian red waratah sea anemone</name>
    <dbReference type="NCBI Taxonomy" id="6105"/>
    <lineage>
        <taxon>Eukaryota</taxon>
        <taxon>Metazoa</taxon>
        <taxon>Cnidaria</taxon>
        <taxon>Anthozoa</taxon>
        <taxon>Hexacorallia</taxon>
        <taxon>Actiniaria</taxon>
        <taxon>Actiniidae</taxon>
        <taxon>Actinia</taxon>
    </lineage>
</organism>
<dbReference type="PANTHER" id="PTHR24543">
    <property type="entry name" value="MULTICOPPER OXIDASE-RELATED"/>
    <property type="match status" value="1"/>
</dbReference>
<feature type="domain" description="Fibronectin type-III" evidence="7">
    <location>
        <begin position="748"/>
        <end position="838"/>
    </location>
</feature>
<evidence type="ECO:0000256" key="2">
    <source>
        <dbReference type="SAM" id="MobiDB-lite"/>
    </source>
</evidence>
<feature type="domain" description="Ig-like" evidence="6">
    <location>
        <begin position="629"/>
        <end position="705"/>
    </location>
</feature>
<feature type="domain" description="Fibronectin type-III" evidence="7">
    <location>
        <begin position="1235"/>
        <end position="1330"/>
    </location>
</feature>
<feature type="domain" description="F5/8 type C" evidence="5">
    <location>
        <begin position="326"/>
        <end position="473"/>
    </location>
</feature>
<feature type="domain" description="Fibronectin type-III" evidence="7">
    <location>
        <begin position="936"/>
        <end position="1026"/>
    </location>
</feature>
<sequence length="1652" mass="183815">MCLVFILVFAFLVHDVIGCQDSPVGIADSNIIPDDRFTASSYYNDKYKPWGARLNGATGWSPKTTTNANDYLQIDLGHVFFICAVATQGYGVSGNDEWTERYNISTSVNTVIWTSYKENRTDKSFTGNTDSNTVVKNVLDYPVLVRYIRFIPTTYNSWKALRVEVYGFGKDCSFLPVGIRSDKIPDRNMTSSSAYNSTTSPSKARLYYKAGSSWCAATSDSFPYLQINLGSPYIICGIATQGDHMTDQWVQSYNMLTSNDGSTFTKYMEKSQVKSFTGDFDSNTAVKNLLYDGTVSQYIRVASTSHYGSTSCMRTELYGIKHDGGCTSMFVGLSYSSIIPDHRFTASSYYDDRYKPHFARLSTSSKAWGPRTTSGAWLQTDLGSVVFVCSVATQGAGADLRDEFVRRYKLRVSLDNVNWNYYRENNIDKTFTGNVNKDQVVTNSLHPVKAKFVRFYPVRFQAWPSMRMEVYGISSACSSPVGLEVPSIIQNSQMNSSFHLDNNHTASHGRLYGSSSWCSSTLSNTQYIQINLGQVVTVTGIATQGDHTMDKWVTTYTISYSMDGNLWNTYKAGSNRNEILLGNGDKENVRVQWLSHPVTARHVRVIPQTWNTAICMRIELYGCDYATRPVITSLTNQNLTAASNSYVDLVCSVQEPLIQYIKWYTGNNDITTQSTGVLRGANGVKQSTLRVNYTSDADIFSTYDCYRFEYSLLCYKPFICKAMYGNFNTDADGIKSAGVKVRYDYPSTQTRPTVTFLSSTAVGIVWQKLQLTEFQKPVTSYVLVYQNGTYFKAITVSSLSLVITGLEIFTSYNITIKAVSIVGDGKWSQPMNFRTHSDVPTGFPTSITAKAWTSQSIRVTWHAPTSGINGPFLGYKVICISGNERHENTSQQTSHTFSGLRKWTVYNVTVVIRNDKGDGPINSYALIQTLEDAPGQPLRFQVTVLNSTGVRLDWALPRETNGIIRGFKLRYEKSGNKLEKDLPGNTTLTYVLTGLEKCTLYSFKMLAYTVKDGPFTSVIQKTTAEDAPSVPTNFKATITPPSGPSVPQLTLTWGRPAVCGNNIRCYKVSYNHSEDPSIEVETVDKSQLKITIPVWGGVTYEFRVSGVTNKEGPDTPRKVVAIPIYAPSVSPSNSTISEINETTFNVSWVEIPRSKSNGPVIAYEVNQTLERRRPKARRSIFALVQVKLMNSSCCSLQLYDLLLCTEYHISIKGYTSAGAGPSSDLRSLVTSVPGPPVDLNIQRTKKREISLKWQKPELITEAIESYTMLFEGQKDYNKSFVHSGSLLVSSTNIEVPNLYPGTRYTFRVSATTACGKGDYSISSSSTTKVDAPPAPVVGFVGNITSEVNNITVWGSSDINGPIKAYQIIVVKVDTTCSFGEMKLKSYEEAEKEELNYYMAAEIVTNPDKKFPRVFILGDEKEYNGYQNVKMKKGKPYQVLQRALTQDEKKEYLAGPRTLIARGKISEKKESFSGKSRTDACTACIDFSFFAASLAFNVAFLVVIVLVVVHNRKLKKQLEEMKKVKEKRLDIAFTQDVYANTNTIDAEEGLPMGPLPAHAGSTYEQIHGTVDPSDVHTEVSGPQTIATNVGGGYYDSINEGGKSNPNERIYETIHPETQSSNPDKLQNTNESPVQPTYQPLMPQTKPVYESLHL</sequence>
<protein>
    <submittedName>
        <fullName evidence="9">Uncharacterized protein LOC116291753 isoform X1</fullName>
    </submittedName>
</protein>
<dbReference type="PANTHER" id="PTHR24543:SF335">
    <property type="entry name" value="EGF-LIKE REPEAT AND DISCOIDIN I-LIKE DOMAIN-CONTAINING PROTEIN 3"/>
    <property type="match status" value="1"/>
</dbReference>
<dbReference type="InParanoid" id="A0A6P8HEG5"/>
<dbReference type="KEGG" id="aten:116291753"/>
<dbReference type="PRINTS" id="PR00014">
    <property type="entry name" value="FNTYPEIII"/>
</dbReference>
<dbReference type="InterPro" id="IPR013783">
    <property type="entry name" value="Ig-like_fold"/>
</dbReference>
<dbReference type="InterPro" id="IPR003961">
    <property type="entry name" value="FN3_dom"/>
</dbReference>
<proteinExistence type="predicted"/>
<dbReference type="Gene3D" id="2.60.120.260">
    <property type="entry name" value="Galactose-binding domain-like"/>
    <property type="match status" value="4"/>
</dbReference>
<feature type="domain" description="F5/8 type C" evidence="5">
    <location>
        <begin position="19"/>
        <end position="168"/>
    </location>
</feature>
<name>A0A6P8HEG5_ACTTE</name>
<feature type="compositionally biased region" description="Polar residues" evidence="2">
    <location>
        <begin position="1614"/>
        <end position="1636"/>
    </location>
</feature>
<dbReference type="Proteomes" id="UP000515163">
    <property type="component" value="Unplaced"/>
</dbReference>
<keyword evidence="3" id="KW-1133">Transmembrane helix</keyword>
<evidence type="ECO:0000256" key="1">
    <source>
        <dbReference type="ARBA" id="ARBA00022737"/>
    </source>
</evidence>
<feature type="signal peptide" evidence="4">
    <location>
        <begin position="1"/>
        <end position="18"/>
    </location>
</feature>